<accession>A0AAN9EQU4</accession>
<sequence>MNTDNYLRRYGYSKAFDNAIGVVSEYGSLTEYQNQGDSHKRLTFKITDLRGEQLPMLTQAPSQAQSETSVDIQLALSNPLYCKTVQEIRDEKEVSDYPN</sequence>
<protein>
    <submittedName>
        <fullName evidence="1">Uncharacterized protein</fullName>
    </submittedName>
</protein>
<reference evidence="1 2" key="1">
    <citation type="submission" date="2024-01" db="EMBL/GenBank/DDBJ databases">
        <title>The genomes of 5 underutilized Papilionoideae crops provide insights into root nodulation and disease resistanc.</title>
        <authorList>
            <person name="Yuan L."/>
        </authorList>
    </citation>
    <scope>NUCLEOTIDE SEQUENCE [LARGE SCALE GENOMIC DNA]</scope>
    <source>
        <strain evidence="1">ZHUSHIDOU_FW_LH</strain>
        <tissue evidence="1">Leaf</tissue>
    </source>
</reference>
<comment type="caution">
    <text evidence="1">The sequence shown here is derived from an EMBL/GenBank/DDBJ whole genome shotgun (WGS) entry which is preliminary data.</text>
</comment>
<gene>
    <name evidence="1" type="ORF">RIF29_27119</name>
</gene>
<dbReference type="AlphaFoldDB" id="A0AAN9EQU4"/>
<organism evidence="1 2">
    <name type="scientific">Crotalaria pallida</name>
    <name type="common">Smooth rattlebox</name>
    <name type="synonym">Crotalaria striata</name>
    <dbReference type="NCBI Taxonomy" id="3830"/>
    <lineage>
        <taxon>Eukaryota</taxon>
        <taxon>Viridiplantae</taxon>
        <taxon>Streptophyta</taxon>
        <taxon>Embryophyta</taxon>
        <taxon>Tracheophyta</taxon>
        <taxon>Spermatophyta</taxon>
        <taxon>Magnoliopsida</taxon>
        <taxon>eudicotyledons</taxon>
        <taxon>Gunneridae</taxon>
        <taxon>Pentapetalae</taxon>
        <taxon>rosids</taxon>
        <taxon>fabids</taxon>
        <taxon>Fabales</taxon>
        <taxon>Fabaceae</taxon>
        <taxon>Papilionoideae</taxon>
        <taxon>50 kb inversion clade</taxon>
        <taxon>genistoids sensu lato</taxon>
        <taxon>core genistoids</taxon>
        <taxon>Crotalarieae</taxon>
        <taxon>Crotalaria</taxon>
    </lineage>
</organism>
<keyword evidence="2" id="KW-1185">Reference proteome</keyword>
<name>A0AAN9EQU4_CROPI</name>
<dbReference type="Proteomes" id="UP001372338">
    <property type="component" value="Unassembled WGS sequence"/>
</dbReference>
<evidence type="ECO:0000313" key="1">
    <source>
        <dbReference type="EMBL" id="KAK7260821.1"/>
    </source>
</evidence>
<dbReference type="EMBL" id="JAYWIO010000005">
    <property type="protein sequence ID" value="KAK7260821.1"/>
    <property type="molecule type" value="Genomic_DNA"/>
</dbReference>
<proteinExistence type="predicted"/>
<evidence type="ECO:0000313" key="2">
    <source>
        <dbReference type="Proteomes" id="UP001372338"/>
    </source>
</evidence>